<dbReference type="Gene3D" id="3.90.1530.10">
    <property type="entry name" value="Conserved hypothetical protein from pyrococcus furiosus pfu- 392566-001, ParB domain"/>
    <property type="match status" value="1"/>
</dbReference>
<keyword evidence="6" id="KW-1185">Reference proteome</keyword>
<organism evidence="5 6">
    <name type="scientific">Burkholderia gladioli (strain BSR3)</name>
    <dbReference type="NCBI Taxonomy" id="999541"/>
    <lineage>
        <taxon>Bacteria</taxon>
        <taxon>Pseudomonadati</taxon>
        <taxon>Pseudomonadota</taxon>
        <taxon>Betaproteobacteria</taxon>
        <taxon>Burkholderiales</taxon>
        <taxon>Burkholderiaceae</taxon>
        <taxon>Burkholderia</taxon>
    </lineage>
</organism>
<dbReference type="NCBIfam" id="TIGR00180">
    <property type="entry name" value="parB_part"/>
    <property type="match status" value="1"/>
</dbReference>
<dbReference type="SUPFAM" id="SSF109709">
    <property type="entry name" value="KorB DNA-binding domain-like"/>
    <property type="match status" value="1"/>
</dbReference>
<evidence type="ECO:0000313" key="5">
    <source>
        <dbReference type="EMBL" id="AEA65411.1"/>
    </source>
</evidence>
<dbReference type="InterPro" id="IPR036086">
    <property type="entry name" value="ParB/Sulfiredoxin_sf"/>
</dbReference>
<reference evidence="5 6" key="1">
    <citation type="journal article" date="2011" name="J. Bacteriol.">
        <title>Complete genome sequence of Burkholderia gladioli BSR3.</title>
        <authorList>
            <person name="Seo Y.S."/>
            <person name="Lim J."/>
            <person name="Choi B.S."/>
            <person name="Kim H."/>
            <person name="Goo E."/>
            <person name="Lee B."/>
            <person name="Lim J.S."/>
            <person name="Choi I.Y."/>
            <person name="Moon J.S."/>
            <person name="Kim J."/>
            <person name="Hwang I."/>
        </authorList>
    </citation>
    <scope>NUCLEOTIDE SEQUENCE [LARGE SCALE GENOMIC DNA]</scope>
    <source>
        <strain evidence="6">BSR3</strain>
    </source>
</reference>
<name>F2LRV6_BURGS</name>
<evidence type="ECO:0000313" key="6">
    <source>
        <dbReference type="Proteomes" id="UP000008316"/>
    </source>
</evidence>
<keyword evidence="5" id="KW-0614">Plasmid</keyword>
<dbReference type="EMBL" id="CP002601">
    <property type="protein sequence ID" value="AEA65411.1"/>
    <property type="molecule type" value="Genomic_DNA"/>
</dbReference>
<evidence type="ECO:0000256" key="3">
    <source>
        <dbReference type="SAM" id="MobiDB-lite"/>
    </source>
</evidence>
<evidence type="ECO:0000256" key="2">
    <source>
        <dbReference type="ARBA" id="ARBA00022829"/>
    </source>
</evidence>
<dbReference type="PANTHER" id="PTHR33375:SF1">
    <property type="entry name" value="CHROMOSOME-PARTITIONING PROTEIN PARB-RELATED"/>
    <property type="match status" value="1"/>
</dbReference>
<dbReference type="AlphaFoldDB" id="F2LRV6"/>
<dbReference type="HOGENOM" id="CLU_023853_2_0_4"/>
<feature type="region of interest" description="Disordered" evidence="3">
    <location>
        <begin position="36"/>
        <end position="55"/>
    </location>
</feature>
<proteinExistence type="inferred from homology"/>
<feature type="domain" description="ParB-like N-terminal" evidence="4">
    <location>
        <begin position="74"/>
        <end position="165"/>
    </location>
</feature>
<feature type="region of interest" description="Disordered" evidence="3">
    <location>
        <begin position="1"/>
        <end position="23"/>
    </location>
</feature>
<dbReference type="SMART" id="SM00470">
    <property type="entry name" value="ParB"/>
    <property type="match status" value="1"/>
</dbReference>
<dbReference type="KEGG" id="bgd:bgla_1p0020"/>
<dbReference type="InterPro" id="IPR003115">
    <property type="entry name" value="ParB_N"/>
</dbReference>
<dbReference type="InterPro" id="IPR041468">
    <property type="entry name" value="HTH_ParB/Spo0J"/>
</dbReference>
<evidence type="ECO:0000256" key="1">
    <source>
        <dbReference type="ARBA" id="ARBA00006295"/>
    </source>
</evidence>
<gene>
    <name evidence="5" type="ordered locus">bgla_1p0020</name>
</gene>
<geneLocation type="plasmid" evidence="5 6">
    <name>bgla_1p</name>
</geneLocation>
<keyword evidence="2" id="KW-0159">Chromosome partition</keyword>
<accession>F2LRV6</accession>
<dbReference type="GO" id="GO:0007059">
    <property type="term" value="P:chromosome segregation"/>
    <property type="evidence" value="ECO:0007669"/>
    <property type="project" value="UniProtKB-KW"/>
</dbReference>
<dbReference type="GO" id="GO:0003677">
    <property type="term" value="F:DNA binding"/>
    <property type="evidence" value="ECO:0007669"/>
    <property type="project" value="InterPro"/>
</dbReference>
<dbReference type="GO" id="GO:0005694">
    <property type="term" value="C:chromosome"/>
    <property type="evidence" value="ECO:0007669"/>
    <property type="project" value="TreeGrafter"/>
</dbReference>
<comment type="similarity">
    <text evidence="1">Belongs to the ParB family.</text>
</comment>
<dbReference type="InterPro" id="IPR004437">
    <property type="entry name" value="ParB/RepB/Spo0J"/>
</dbReference>
<protein>
    <submittedName>
        <fullName evidence="5">Chromosome partitioning protein ParB</fullName>
    </submittedName>
</protein>
<dbReference type="InterPro" id="IPR050336">
    <property type="entry name" value="Chromosome_partition/occlusion"/>
</dbReference>
<dbReference type="Proteomes" id="UP000008316">
    <property type="component" value="Plasmid bgla_1p"/>
</dbReference>
<feature type="compositionally biased region" description="Basic and acidic residues" evidence="3">
    <location>
        <begin position="8"/>
        <end position="23"/>
    </location>
</feature>
<dbReference type="Gene3D" id="1.10.10.730">
    <property type="entry name" value="KorB DNA-binding domain"/>
    <property type="match status" value="1"/>
</dbReference>
<evidence type="ECO:0000259" key="4">
    <source>
        <dbReference type="SMART" id="SM00470"/>
    </source>
</evidence>
<dbReference type="SUPFAM" id="SSF110849">
    <property type="entry name" value="ParB/Sulfiredoxin"/>
    <property type="match status" value="1"/>
</dbReference>
<sequence length="340" mass="38225">MAKNFGDQLRKGQQRDDAMRAEKVSDRFARANTALEGRESLLSEQPASADAKHGGPDFYVETLERAGKVKAITTTWPIDMIDDNPLNSRRIYDEAKVRARANSIAKDGQMLPALAARHPSDPKKLILIDGQYRKRARIFLKHSELDVKILDGLEQIDFWRLARTANSEREQESALDAAYAYKALLDEGLAPDQERLAALVGESKGAVNKHLALLDLPEPALDLIADHPELFGINMAYEITLYRKAVQNDDRTLQLINRVITEQLSFRKVEAIRKALQKGPRQRNPTARQFKYTRPDGTSIGTIKEWGDGRIQIDLNLGDQVERFREALQNMLAADGAKAD</sequence>
<dbReference type="InterPro" id="IPR042075">
    <property type="entry name" value="KorB_DNA-db"/>
</dbReference>
<dbReference type="PANTHER" id="PTHR33375">
    <property type="entry name" value="CHROMOSOME-PARTITIONING PROTEIN PARB-RELATED"/>
    <property type="match status" value="1"/>
</dbReference>
<dbReference type="Pfam" id="PF17762">
    <property type="entry name" value="HTH_ParB"/>
    <property type="match status" value="1"/>
</dbReference>
<dbReference type="RefSeq" id="WP_013699798.1">
    <property type="nucleotide sequence ID" value="NC_015382.1"/>
</dbReference>